<evidence type="ECO:0000256" key="6">
    <source>
        <dbReference type="ARBA" id="ARBA00047473"/>
    </source>
</evidence>
<dbReference type="NCBIfam" id="TIGR03026">
    <property type="entry name" value="NDP-sugDHase"/>
    <property type="match status" value="1"/>
</dbReference>
<accession>A0AAE4MHC3</accession>
<comment type="similarity">
    <text evidence="2 7">Belongs to the UDP-glucose/GDP-mannose dehydrogenase family.</text>
</comment>
<evidence type="ECO:0000256" key="9">
    <source>
        <dbReference type="PIRSR" id="PIRSR500134-2"/>
    </source>
</evidence>
<evidence type="ECO:0000313" key="12">
    <source>
        <dbReference type="EMBL" id="MDV0443858.1"/>
    </source>
</evidence>
<feature type="binding site" evidence="10">
    <location>
        <position position="44"/>
    </location>
    <ligand>
        <name>NAD(+)</name>
        <dbReference type="ChEBI" id="CHEBI:57540"/>
    </ligand>
</feature>
<dbReference type="PRINTS" id="PR00368">
    <property type="entry name" value="FADPNR"/>
</dbReference>
<keyword evidence="4 7" id="KW-0560">Oxidoreductase</keyword>
<dbReference type="PIRSF" id="PIRSF000124">
    <property type="entry name" value="UDPglc_GDPman_dh"/>
    <property type="match status" value="1"/>
</dbReference>
<dbReference type="InterPro" id="IPR036220">
    <property type="entry name" value="UDP-Glc/GDP-Man_DH_C_sf"/>
</dbReference>
<dbReference type="AlphaFoldDB" id="A0AAE4MHC3"/>
<dbReference type="PANTHER" id="PTHR43750:SF3">
    <property type="entry name" value="UDP-GLUCOSE 6-DEHYDROGENASE TUAD"/>
    <property type="match status" value="1"/>
</dbReference>
<evidence type="ECO:0000256" key="7">
    <source>
        <dbReference type="PIRNR" id="PIRNR000124"/>
    </source>
</evidence>
<sequence>MKKSDKYPALHITIIGGGYVGLVTGTCLAHLGHDVTIVDIDETKISAINSAVPPIYENGLSELLKNHIGKNLRASTEYTSVSEGDVIFIAVGTPPNPDGSANLSYIRSAAENIANQLVKQRTSYPVIVVKSTVPPGTTQNIVGPILASKLPKQSFDCCMNPEFLREGRAIDDFFHPDRIVLGTTDEQTLNIMKNVYSGLDAPVLTTGSTAAEMIKYTANAFLATKISFSNEIGNLCKQLDVDVYEVMKGVGLDHRISPHFLNAGAGFGGSCFPKDVSALAVLSEAAGVHPILLQAVLAVNEAQPLQMIRILERHFPDLKEKRIAVLGLAFKDNTDDIRESRSIPVIASLLDKNAVPVCYDPMAGENMKHVFPNVLYCNSAKEALKNADACLVMTEWPEFSQLNEEFDGMKFRVIIDGRHILTIPDAEGVCW</sequence>
<dbReference type="InterPro" id="IPR036291">
    <property type="entry name" value="NAD(P)-bd_dom_sf"/>
</dbReference>
<dbReference type="EMBL" id="JAWDKB010000004">
    <property type="protein sequence ID" value="MDV0443858.1"/>
    <property type="molecule type" value="Genomic_DNA"/>
</dbReference>
<dbReference type="Proteomes" id="UP001283212">
    <property type="component" value="Unassembled WGS sequence"/>
</dbReference>
<dbReference type="InterPro" id="IPR017476">
    <property type="entry name" value="UDP-Glc/GDP-Man"/>
</dbReference>
<keyword evidence="5 7" id="KW-0520">NAD</keyword>
<feature type="binding site" evidence="9">
    <location>
        <position position="268"/>
    </location>
    <ligand>
        <name>substrate</name>
    </ligand>
</feature>
<dbReference type="InterPro" id="IPR008927">
    <property type="entry name" value="6-PGluconate_DH-like_C_sf"/>
</dbReference>
<dbReference type="EC" id="1.1.1.22" evidence="3 7"/>
<feature type="binding site" evidence="10">
    <location>
        <position position="338"/>
    </location>
    <ligand>
        <name>NAD(+)</name>
        <dbReference type="ChEBI" id="CHEBI:57540"/>
    </ligand>
</feature>
<comment type="caution">
    <text evidence="12">The sequence shown here is derived from an EMBL/GenBank/DDBJ whole genome shotgun (WGS) entry which is preliminary data.</text>
</comment>
<reference evidence="12 13" key="1">
    <citation type="submission" date="2023-06" db="EMBL/GenBank/DDBJ databases">
        <title>Genome sequence of Methancorpusculaceae sp. Cs1.</title>
        <authorList>
            <person name="Protasov E."/>
            <person name="Platt K."/>
            <person name="Poehlein A."/>
            <person name="Daniel R."/>
            <person name="Brune A."/>
        </authorList>
    </citation>
    <scope>NUCLEOTIDE SEQUENCE [LARGE SCALE GENOMIC DNA]</scope>
    <source>
        <strain evidence="12 13">Cs1</strain>
    </source>
</reference>
<dbReference type="InterPro" id="IPR014026">
    <property type="entry name" value="UDP-Glc/GDP-Man_DH_dimer"/>
</dbReference>
<evidence type="ECO:0000256" key="1">
    <source>
        <dbReference type="ARBA" id="ARBA00004701"/>
    </source>
</evidence>
<evidence type="ECO:0000313" key="13">
    <source>
        <dbReference type="Proteomes" id="UP001283212"/>
    </source>
</evidence>
<protein>
    <recommendedName>
        <fullName evidence="3 7">UDP-glucose 6-dehydrogenase</fullName>
        <ecNumber evidence="3 7">1.1.1.22</ecNumber>
    </recommendedName>
</protein>
<feature type="binding site" evidence="9">
    <location>
        <position position="331"/>
    </location>
    <ligand>
        <name>substrate</name>
    </ligand>
</feature>
<feature type="active site" description="Nucleophile" evidence="8">
    <location>
        <position position="271"/>
    </location>
</feature>
<evidence type="ECO:0000259" key="11">
    <source>
        <dbReference type="SMART" id="SM00984"/>
    </source>
</evidence>
<evidence type="ECO:0000256" key="2">
    <source>
        <dbReference type="ARBA" id="ARBA00006601"/>
    </source>
</evidence>
<dbReference type="PIRSF" id="PIRSF500134">
    <property type="entry name" value="UDPglc_DH_bac"/>
    <property type="match status" value="1"/>
</dbReference>
<proteinExistence type="inferred from homology"/>
<evidence type="ECO:0000256" key="10">
    <source>
        <dbReference type="PIRSR" id="PIRSR500134-3"/>
    </source>
</evidence>
<evidence type="ECO:0000256" key="8">
    <source>
        <dbReference type="PIRSR" id="PIRSR500134-1"/>
    </source>
</evidence>
<name>A0AAE4MHC3_9EURY</name>
<dbReference type="Pfam" id="PF03720">
    <property type="entry name" value="UDPG_MGDP_dh_C"/>
    <property type="match status" value="1"/>
</dbReference>
<dbReference type="Pfam" id="PF00984">
    <property type="entry name" value="UDPG_MGDP_dh"/>
    <property type="match status" value="1"/>
</dbReference>
<feature type="binding site" evidence="10">
    <location>
        <position position="274"/>
    </location>
    <ligand>
        <name>NAD(+)</name>
        <dbReference type="ChEBI" id="CHEBI:57540"/>
    </ligand>
</feature>
<organism evidence="12 13">
    <name type="scientific">Methanorbis rubei</name>
    <dbReference type="NCBI Taxonomy" id="3028300"/>
    <lineage>
        <taxon>Archaea</taxon>
        <taxon>Methanobacteriati</taxon>
        <taxon>Methanobacteriota</taxon>
        <taxon>Stenosarchaea group</taxon>
        <taxon>Methanomicrobia</taxon>
        <taxon>Methanomicrobiales</taxon>
        <taxon>Methanocorpusculaceae</taxon>
        <taxon>Methanorbis</taxon>
    </lineage>
</organism>
<feature type="binding site" evidence="10">
    <location>
        <position position="132"/>
    </location>
    <ligand>
        <name>NAD(+)</name>
        <dbReference type="ChEBI" id="CHEBI:57540"/>
    </ligand>
</feature>
<feature type="binding site" evidence="9">
    <location>
        <position position="215"/>
    </location>
    <ligand>
        <name>substrate</name>
    </ligand>
</feature>
<keyword evidence="13" id="KW-1185">Reference proteome</keyword>
<evidence type="ECO:0000256" key="4">
    <source>
        <dbReference type="ARBA" id="ARBA00023002"/>
    </source>
</evidence>
<dbReference type="GO" id="GO:0003979">
    <property type="term" value="F:UDP-glucose 6-dehydrogenase activity"/>
    <property type="evidence" value="ECO:0007669"/>
    <property type="project" value="UniProtKB-EC"/>
</dbReference>
<evidence type="ECO:0000256" key="3">
    <source>
        <dbReference type="ARBA" id="ARBA00012954"/>
    </source>
</evidence>
<dbReference type="SUPFAM" id="SSF48179">
    <property type="entry name" value="6-phosphogluconate dehydrogenase C-terminal domain-like"/>
    <property type="match status" value="1"/>
</dbReference>
<feature type="binding site" evidence="10">
    <location>
        <position position="166"/>
    </location>
    <ligand>
        <name>NAD(+)</name>
        <dbReference type="ChEBI" id="CHEBI:57540"/>
    </ligand>
</feature>
<dbReference type="Gene3D" id="1.20.5.100">
    <property type="entry name" value="Cytochrome c1, transmembrane anchor, C-terminal"/>
    <property type="match status" value="1"/>
</dbReference>
<feature type="binding site" evidence="10">
    <location>
        <position position="39"/>
    </location>
    <ligand>
        <name>NAD(+)</name>
        <dbReference type="ChEBI" id="CHEBI:57540"/>
    </ligand>
</feature>
<dbReference type="SUPFAM" id="SSF52413">
    <property type="entry name" value="UDP-glucose/GDP-mannose dehydrogenase C-terminal domain"/>
    <property type="match status" value="1"/>
</dbReference>
<gene>
    <name evidence="12" type="primary">ywqF_2</name>
    <name evidence="12" type="ORF">McpCs1_12410</name>
</gene>
<comment type="catalytic activity">
    <reaction evidence="6 7">
        <text>UDP-alpha-D-glucose + 2 NAD(+) + H2O = UDP-alpha-D-glucuronate + 2 NADH + 3 H(+)</text>
        <dbReference type="Rhea" id="RHEA:23596"/>
        <dbReference type="ChEBI" id="CHEBI:15377"/>
        <dbReference type="ChEBI" id="CHEBI:15378"/>
        <dbReference type="ChEBI" id="CHEBI:57540"/>
        <dbReference type="ChEBI" id="CHEBI:57945"/>
        <dbReference type="ChEBI" id="CHEBI:58052"/>
        <dbReference type="ChEBI" id="CHEBI:58885"/>
        <dbReference type="EC" id="1.1.1.22"/>
    </reaction>
</comment>
<dbReference type="Pfam" id="PF03721">
    <property type="entry name" value="UDPG_MGDP_dh_N"/>
    <property type="match status" value="1"/>
</dbReference>
<dbReference type="InterPro" id="IPR028357">
    <property type="entry name" value="UDPglc_DH_bac"/>
</dbReference>
<dbReference type="Gene3D" id="3.40.50.720">
    <property type="entry name" value="NAD(P)-binding Rossmann-like Domain"/>
    <property type="match status" value="2"/>
</dbReference>
<evidence type="ECO:0000256" key="5">
    <source>
        <dbReference type="ARBA" id="ARBA00023027"/>
    </source>
</evidence>
<dbReference type="PANTHER" id="PTHR43750">
    <property type="entry name" value="UDP-GLUCOSE 6-DEHYDROGENASE TUAD"/>
    <property type="match status" value="1"/>
</dbReference>
<dbReference type="GO" id="GO:0051287">
    <property type="term" value="F:NAD binding"/>
    <property type="evidence" value="ECO:0007669"/>
    <property type="project" value="InterPro"/>
</dbReference>
<feature type="domain" description="UDP-glucose/GDP-mannose dehydrogenase C-terminal" evidence="11">
    <location>
        <begin position="324"/>
        <end position="423"/>
    </location>
</feature>
<comment type="pathway">
    <text evidence="1">Nucleotide-sugar biosynthesis; UDP-alpha-D-glucuronate biosynthesis; UDP-alpha-D-glucuronate from UDP-alpha-D-glucose: step 1/1.</text>
</comment>
<feature type="binding site" evidence="9">
    <location>
        <begin position="163"/>
        <end position="166"/>
    </location>
    <ligand>
        <name>substrate</name>
    </ligand>
</feature>
<dbReference type="GO" id="GO:0000271">
    <property type="term" value="P:polysaccharide biosynthetic process"/>
    <property type="evidence" value="ECO:0007669"/>
    <property type="project" value="InterPro"/>
</dbReference>
<dbReference type="InterPro" id="IPR001732">
    <property type="entry name" value="UDP-Glc/GDP-Man_DH_N"/>
</dbReference>
<dbReference type="RefSeq" id="WP_338096367.1">
    <property type="nucleotide sequence ID" value="NZ_JAWDKB010000004.1"/>
</dbReference>
<dbReference type="SMART" id="SM00984">
    <property type="entry name" value="UDPG_MGDP_dh_C"/>
    <property type="match status" value="1"/>
</dbReference>
<dbReference type="SUPFAM" id="SSF51735">
    <property type="entry name" value="NAD(P)-binding Rossmann-fold domains"/>
    <property type="match status" value="1"/>
</dbReference>
<dbReference type="InterPro" id="IPR014027">
    <property type="entry name" value="UDP-Glc/GDP-Man_DH_C"/>
</dbReference>
<feature type="binding site" evidence="10">
    <location>
        <position position="93"/>
    </location>
    <ligand>
        <name>NAD(+)</name>
        <dbReference type="ChEBI" id="CHEBI:57540"/>
    </ligand>
</feature>
<feature type="binding site" evidence="9">
    <location>
        <begin position="260"/>
        <end position="264"/>
    </location>
    <ligand>
        <name>substrate</name>
    </ligand>
</feature>